<dbReference type="GO" id="GO:0030395">
    <property type="term" value="F:lactose binding"/>
    <property type="evidence" value="ECO:0007669"/>
    <property type="project" value="TreeGrafter"/>
</dbReference>
<reference evidence="10 11" key="1">
    <citation type="submission" date="2018-05" db="EMBL/GenBank/DDBJ databases">
        <title>Paenibacillus flagellatus sp. nov., isolated from selenium mineral soil.</title>
        <authorList>
            <person name="Dai X."/>
        </authorList>
    </citation>
    <scope>NUCLEOTIDE SEQUENCE [LARGE SCALE GENOMIC DNA]</scope>
    <source>
        <strain evidence="10 11">DXL2</strain>
    </source>
</reference>
<dbReference type="Pfam" id="PF12832">
    <property type="entry name" value="MFS_1_like"/>
    <property type="match status" value="1"/>
</dbReference>
<dbReference type="PANTHER" id="PTHR23522:SF10">
    <property type="entry name" value="3-PHENYLPROPIONIC ACID TRANSPORTER-RELATED"/>
    <property type="match status" value="1"/>
</dbReference>
<evidence type="ECO:0000256" key="6">
    <source>
        <dbReference type="ARBA" id="ARBA00022989"/>
    </source>
</evidence>
<keyword evidence="6 8" id="KW-1133">Transmembrane helix</keyword>
<evidence type="ECO:0000259" key="9">
    <source>
        <dbReference type="PROSITE" id="PS50850"/>
    </source>
</evidence>
<gene>
    <name evidence="10" type="ORF">DLM86_11785</name>
</gene>
<keyword evidence="4" id="KW-0997">Cell inner membrane</keyword>
<accession>A0A2V5KTR7</accession>
<dbReference type="InterPro" id="IPR024989">
    <property type="entry name" value="MFS_assoc_dom"/>
</dbReference>
<evidence type="ECO:0000256" key="1">
    <source>
        <dbReference type="ARBA" id="ARBA00004429"/>
    </source>
</evidence>
<feature type="domain" description="Major facilitator superfamily (MFS) profile" evidence="9">
    <location>
        <begin position="161"/>
        <end position="390"/>
    </location>
</feature>
<dbReference type="SUPFAM" id="SSF103473">
    <property type="entry name" value="MFS general substrate transporter"/>
    <property type="match status" value="1"/>
</dbReference>
<feature type="transmembrane region" description="Helical" evidence="8">
    <location>
        <begin position="239"/>
        <end position="257"/>
    </location>
</feature>
<dbReference type="PANTHER" id="PTHR23522">
    <property type="entry name" value="BLL5896 PROTEIN"/>
    <property type="match status" value="1"/>
</dbReference>
<dbReference type="AlphaFoldDB" id="A0A2V5KTR7"/>
<comment type="subcellular location">
    <subcellularLocation>
        <location evidence="1">Cell inner membrane</location>
        <topology evidence="1">Multi-pass membrane protein</topology>
    </subcellularLocation>
</comment>
<dbReference type="Gene3D" id="1.20.1250.20">
    <property type="entry name" value="MFS general substrate transporter like domains"/>
    <property type="match status" value="2"/>
</dbReference>
<keyword evidence="2" id="KW-0813">Transport</keyword>
<keyword evidence="5 8" id="KW-0812">Transmembrane</keyword>
<evidence type="ECO:0000256" key="5">
    <source>
        <dbReference type="ARBA" id="ARBA00022692"/>
    </source>
</evidence>
<proteinExistence type="predicted"/>
<feature type="transmembrane region" description="Helical" evidence="8">
    <location>
        <begin position="74"/>
        <end position="90"/>
    </location>
</feature>
<feature type="transmembrane region" description="Helical" evidence="8">
    <location>
        <begin position="202"/>
        <end position="227"/>
    </location>
</feature>
<feature type="transmembrane region" description="Helical" evidence="8">
    <location>
        <begin position="46"/>
        <end position="65"/>
    </location>
</feature>
<dbReference type="InterPro" id="IPR020846">
    <property type="entry name" value="MFS_dom"/>
</dbReference>
<feature type="transmembrane region" description="Helical" evidence="8">
    <location>
        <begin position="264"/>
        <end position="286"/>
    </location>
</feature>
<comment type="caution">
    <text evidence="10">The sequence shown here is derived from an EMBL/GenBank/DDBJ whole genome shotgun (WGS) entry which is preliminary data.</text>
</comment>
<feature type="transmembrane region" description="Helical" evidence="8">
    <location>
        <begin position="163"/>
        <end position="181"/>
    </location>
</feature>
<feature type="transmembrane region" description="Helical" evidence="8">
    <location>
        <begin position="96"/>
        <end position="116"/>
    </location>
</feature>
<feature type="transmembrane region" description="Helical" evidence="8">
    <location>
        <begin position="330"/>
        <end position="351"/>
    </location>
</feature>
<evidence type="ECO:0000313" key="11">
    <source>
        <dbReference type="Proteomes" id="UP000247476"/>
    </source>
</evidence>
<organism evidence="10 11">
    <name type="scientific">Paenibacillus flagellatus</name>
    <dbReference type="NCBI Taxonomy" id="2211139"/>
    <lineage>
        <taxon>Bacteria</taxon>
        <taxon>Bacillati</taxon>
        <taxon>Bacillota</taxon>
        <taxon>Bacilli</taxon>
        <taxon>Bacillales</taxon>
        <taxon>Paenibacillaceae</taxon>
        <taxon>Paenibacillus</taxon>
    </lineage>
</organism>
<keyword evidence="11" id="KW-1185">Reference proteome</keyword>
<evidence type="ECO:0000256" key="3">
    <source>
        <dbReference type="ARBA" id="ARBA00022475"/>
    </source>
</evidence>
<evidence type="ECO:0000256" key="8">
    <source>
        <dbReference type="SAM" id="Phobius"/>
    </source>
</evidence>
<keyword evidence="7 8" id="KW-0472">Membrane</keyword>
<dbReference type="EMBL" id="QJVJ01000004">
    <property type="protein sequence ID" value="PYI55197.1"/>
    <property type="molecule type" value="Genomic_DNA"/>
</dbReference>
<protein>
    <recommendedName>
        <fullName evidence="9">Major facilitator superfamily (MFS) profile domain-containing protein</fullName>
    </recommendedName>
</protein>
<dbReference type="GO" id="GO:0005886">
    <property type="term" value="C:plasma membrane"/>
    <property type="evidence" value="ECO:0007669"/>
    <property type="project" value="UniProtKB-SubCell"/>
</dbReference>
<evidence type="ECO:0000256" key="2">
    <source>
        <dbReference type="ARBA" id="ARBA00022448"/>
    </source>
</evidence>
<dbReference type="InterPro" id="IPR036259">
    <property type="entry name" value="MFS_trans_sf"/>
</dbReference>
<feature type="transmembrane region" description="Helical" evidence="8">
    <location>
        <begin position="137"/>
        <end position="157"/>
    </location>
</feature>
<sequence length="390" mass="41670">MTALERMTRYAPHVYFFFFFAAAASYSPFLAYWLKETGLTSQQVGAIYAIGPLVALFVQPMWGFLCDKYGIEKAVLMICGLATPAIAFGYSSGAGFAVYAATAVCLAVFSSPMVPLSDAVAVAHVQKHRQTYGGARVWGSIGFALVVSPIGMLYERIGISRMFLFYMGLMIVVFFITAVLEKGTVRKNASWRDIGKLLGRKPFALFLLLILCVACGTQSFSVFFSVYVGSTGGNVTEKIGWLTAVSALSELPFFLFASRFADKFGYRTVLAAGAFAGSIRLLVVSFDPPTGVLLASQLLQGVAYGLFYAAGVQVANALCPEGWKSTGQSLFSMVYVNVAILIASNAGGWLIDYAGFGTMFRVASLLCAIGGVGFLAMRKGGKSLGAEEAA</sequence>
<keyword evidence="3" id="KW-1003">Cell membrane</keyword>
<dbReference type="Proteomes" id="UP000247476">
    <property type="component" value="Unassembled WGS sequence"/>
</dbReference>
<name>A0A2V5KTR7_9BACL</name>
<feature type="transmembrane region" description="Helical" evidence="8">
    <location>
        <begin position="357"/>
        <end position="377"/>
    </location>
</feature>
<evidence type="ECO:0000313" key="10">
    <source>
        <dbReference type="EMBL" id="PYI55197.1"/>
    </source>
</evidence>
<dbReference type="PROSITE" id="PS50850">
    <property type="entry name" value="MFS"/>
    <property type="match status" value="1"/>
</dbReference>
<feature type="transmembrane region" description="Helical" evidence="8">
    <location>
        <begin position="298"/>
        <end position="318"/>
    </location>
</feature>
<evidence type="ECO:0000256" key="7">
    <source>
        <dbReference type="ARBA" id="ARBA00023136"/>
    </source>
</evidence>
<feature type="transmembrane region" description="Helical" evidence="8">
    <location>
        <begin position="12"/>
        <end position="34"/>
    </location>
</feature>
<evidence type="ECO:0000256" key="4">
    <source>
        <dbReference type="ARBA" id="ARBA00022519"/>
    </source>
</evidence>
<dbReference type="GO" id="GO:0015528">
    <property type="term" value="F:lactose:proton symporter activity"/>
    <property type="evidence" value="ECO:0007669"/>
    <property type="project" value="TreeGrafter"/>
</dbReference>